<reference evidence="1" key="1">
    <citation type="journal article" date="2015" name="Nature">
        <title>Complex archaea that bridge the gap between prokaryotes and eukaryotes.</title>
        <authorList>
            <person name="Spang A."/>
            <person name="Saw J.H."/>
            <person name="Jorgensen S.L."/>
            <person name="Zaremba-Niedzwiedzka K."/>
            <person name="Martijn J."/>
            <person name="Lind A.E."/>
            <person name="van Eijk R."/>
            <person name="Schleper C."/>
            <person name="Guy L."/>
            <person name="Ettema T.J."/>
        </authorList>
    </citation>
    <scope>NUCLEOTIDE SEQUENCE</scope>
</reference>
<gene>
    <name evidence="1" type="ORF">LCGC14_1715340</name>
</gene>
<name>A0A0F9JUJ5_9ZZZZ</name>
<sequence length="58" mass="6886">MSTWTPKQYPELLHLARHIAYEVVAPHINEHAPKRKADTPYKEQYTLEELIKILQDMV</sequence>
<organism evidence="1">
    <name type="scientific">marine sediment metagenome</name>
    <dbReference type="NCBI Taxonomy" id="412755"/>
    <lineage>
        <taxon>unclassified sequences</taxon>
        <taxon>metagenomes</taxon>
        <taxon>ecological metagenomes</taxon>
    </lineage>
</organism>
<comment type="caution">
    <text evidence="1">The sequence shown here is derived from an EMBL/GenBank/DDBJ whole genome shotgun (WGS) entry which is preliminary data.</text>
</comment>
<proteinExistence type="predicted"/>
<dbReference type="AlphaFoldDB" id="A0A0F9JUJ5"/>
<protein>
    <submittedName>
        <fullName evidence="1">Uncharacterized protein</fullName>
    </submittedName>
</protein>
<evidence type="ECO:0000313" key="1">
    <source>
        <dbReference type="EMBL" id="KKM13523.1"/>
    </source>
</evidence>
<accession>A0A0F9JUJ5</accession>
<dbReference type="EMBL" id="LAZR01015361">
    <property type="protein sequence ID" value="KKM13523.1"/>
    <property type="molecule type" value="Genomic_DNA"/>
</dbReference>